<feature type="domain" description="PCI" evidence="1">
    <location>
        <begin position="189"/>
        <end position="291"/>
    </location>
</feature>
<dbReference type="PROSITE" id="PS50250">
    <property type="entry name" value="PCI"/>
    <property type="match status" value="1"/>
</dbReference>
<dbReference type="STRING" id="1611254.A0A2G5VVG1"/>
<gene>
    <name evidence="2" type="primary">Cnig_chr_I.g911</name>
    <name evidence="2" type="ORF">B9Z55_000911</name>
</gene>
<dbReference type="InterPro" id="IPR050871">
    <property type="entry name" value="26S_Proteasome/COP9_Components"/>
</dbReference>
<proteinExistence type="predicted"/>
<keyword evidence="3" id="KW-1185">Reference proteome</keyword>
<reference evidence="3" key="1">
    <citation type="submission" date="2017-10" db="EMBL/GenBank/DDBJ databases">
        <title>Rapid genome shrinkage in a self-fertile nematode reveals novel sperm competition proteins.</title>
        <authorList>
            <person name="Yin D."/>
            <person name="Schwarz E.M."/>
            <person name="Thomas C.G."/>
            <person name="Felde R.L."/>
            <person name="Korf I.F."/>
            <person name="Cutter A.D."/>
            <person name="Schartner C.M."/>
            <person name="Ralston E.J."/>
            <person name="Meyer B.J."/>
            <person name="Haag E.S."/>
        </authorList>
    </citation>
    <scope>NUCLEOTIDE SEQUENCE [LARGE SCALE GENOMIC DNA]</scope>
    <source>
        <strain evidence="3">JU1422</strain>
    </source>
</reference>
<dbReference type="AlphaFoldDB" id="A0A2G5VVG1"/>
<comment type="caution">
    <text evidence="2">The sequence shown here is derived from an EMBL/GenBank/DDBJ whole genome shotgun (WGS) entry which is preliminary data.</text>
</comment>
<dbReference type="OrthoDB" id="194139at2759"/>
<protein>
    <recommendedName>
        <fullName evidence="1">PCI domain-containing protein</fullName>
    </recommendedName>
</protein>
<dbReference type="EMBL" id="PDUG01000001">
    <property type="protein sequence ID" value="PIC55782.1"/>
    <property type="molecule type" value="Genomic_DNA"/>
</dbReference>
<dbReference type="PANTHER" id="PTHR10678">
    <property type="entry name" value="26S PROTEASOME NON-ATPASE REGULATORY SUBUNIT 11/COP9 SIGNALOSOME COMPLEX SUBUNIT 2"/>
    <property type="match status" value="1"/>
</dbReference>
<accession>A0A2G5VVG1</accession>
<evidence type="ECO:0000313" key="2">
    <source>
        <dbReference type="EMBL" id="PIC55782.1"/>
    </source>
</evidence>
<evidence type="ECO:0000259" key="1">
    <source>
        <dbReference type="PROSITE" id="PS50250"/>
    </source>
</evidence>
<dbReference type="SMART" id="SM00753">
    <property type="entry name" value="PAM"/>
    <property type="match status" value="1"/>
</dbReference>
<dbReference type="Proteomes" id="UP000230233">
    <property type="component" value="Chromosome I"/>
</dbReference>
<dbReference type="Gene3D" id="1.25.40.570">
    <property type="match status" value="1"/>
</dbReference>
<organism evidence="2 3">
    <name type="scientific">Caenorhabditis nigoni</name>
    <dbReference type="NCBI Taxonomy" id="1611254"/>
    <lineage>
        <taxon>Eukaryota</taxon>
        <taxon>Metazoa</taxon>
        <taxon>Ecdysozoa</taxon>
        <taxon>Nematoda</taxon>
        <taxon>Chromadorea</taxon>
        <taxon>Rhabditida</taxon>
        <taxon>Rhabditina</taxon>
        <taxon>Rhabditomorpha</taxon>
        <taxon>Rhabditoidea</taxon>
        <taxon>Rhabditidae</taxon>
        <taxon>Peloderinae</taxon>
        <taxon>Caenorhabditis</taxon>
    </lineage>
</organism>
<name>A0A2G5VVG1_9PELO</name>
<dbReference type="InterPro" id="IPR000717">
    <property type="entry name" value="PCI_dom"/>
</dbReference>
<sequence>MIPNSQQEKMRRNLPMKFSNMRQNSPDQDFNPFFDEYFYPHSRNVCSKHGELDYAQATPFQNEPTGLQNFGHGRAFVPGIPGFSSSEFSSLDMAKLQLQYLMMIQARNGMTSPPSTISSPLNTPHPFNTIAQPLNHCDAPEPNNSTDDFEGHGSNFKFNVSSRINSANGYYKNECGGKMHLRDGRFLDAHTDFFEAFKNYDESGSARRTTCLKYLVLANILIKSDINPFDSQEAKPFKNEPEMIAMTQMVQAYQDNDIQAFEQIMADHQDSIMADPFIREHTEEILESLEI</sequence>
<evidence type="ECO:0000313" key="3">
    <source>
        <dbReference type="Proteomes" id="UP000230233"/>
    </source>
</evidence>